<dbReference type="PANTHER" id="PTHR32085:SF3">
    <property type="entry name" value="PROTEIN CSF1"/>
    <property type="match status" value="1"/>
</dbReference>
<feature type="compositionally biased region" description="Basic and acidic residues" evidence="1">
    <location>
        <begin position="212"/>
        <end position="229"/>
    </location>
</feature>
<feature type="region of interest" description="Disordered" evidence="1">
    <location>
        <begin position="1301"/>
        <end position="1336"/>
    </location>
</feature>
<dbReference type="InterPro" id="IPR048636">
    <property type="entry name" value="Csf1_N"/>
</dbReference>
<feature type="region of interest" description="Disordered" evidence="1">
    <location>
        <begin position="2504"/>
        <end position="2534"/>
    </location>
</feature>
<evidence type="ECO:0000313" key="5">
    <source>
        <dbReference type="EMBL" id="KAH0539127.1"/>
    </source>
</evidence>
<dbReference type="Pfam" id="PF21678">
    <property type="entry name" value="Csf1_N"/>
    <property type="match status" value="1"/>
</dbReference>
<evidence type="ECO:0000313" key="6">
    <source>
        <dbReference type="Proteomes" id="UP000698800"/>
    </source>
</evidence>
<comment type="caution">
    <text evidence="5">The sequence shown here is derived from an EMBL/GenBank/DDBJ whole genome shotgun (WGS) entry which is preliminary data.</text>
</comment>
<feature type="region of interest" description="Disordered" evidence="1">
    <location>
        <begin position="1211"/>
        <end position="1288"/>
    </location>
</feature>
<feature type="transmembrane region" description="Helical" evidence="2">
    <location>
        <begin position="15"/>
        <end position="37"/>
    </location>
</feature>
<protein>
    <submittedName>
        <fullName evidence="5">Uncharacterized protein</fullName>
    </submittedName>
</protein>
<feature type="domain" description="Csf1 C-terminal region" evidence="4">
    <location>
        <begin position="2528"/>
        <end position="3264"/>
    </location>
</feature>
<feature type="transmembrane region" description="Helical" evidence="2">
    <location>
        <begin position="58"/>
        <end position="76"/>
    </location>
</feature>
<dbReference type="InterPro" id="IPR029636">
    <property type="entry name" value="Csf1"/>
</dbReference>
<feature type="region of interest" description="Disordered" evidence="1">
    <location>
        <begin position="588"/>
        <end position="625"/>
    </location>
</feature>
<feature type="compositionally biased region" description="Polar residues" evidence="1">
    <location>
        <begin position="266"/>
        <end position="276"/>
    </location>
</feature>
<evidence type="ECO:0000256" key="2">
    <source>
        <dbReference type="SAM" id="Phobius"/>
    </source>
</evidence>
<feature type="region of interest" description="Disordered" evidence="1">
    <location>
        <begin position="3161"/>
        <end position="3186"/>
    </location>
</feature>
<feature type="compositionally biased region" description="Polar residues" evidence="1">
    <location>
        <begin position="2522"/>
        <end position="2534"/>
    </location>
</feature>
<gene>
    <name evidence="5" type="ORF">FGG08_004298</name>
</gene>
<dbReference type="Proteomes" id="UP000698800">
    <property type="component" value="Unassembled WGS sequence"/>
</dbReference>
<feature type="compositionally biased region" description="Polar residues" evidence="1">
    <location>
        <begin position="1254"/>
        <end position="1268"/>
    </location>
</feature>
<dbReference type="GO" id="GO:0006113">
    <property type="term" value="P:fermentation"/>
    <property type="evidence" value="ECO:0007669"/>
    <property type="project" value="InterPro"/>
</dbReference>
<name>A0A9P8I5J3_9PEZI</name>
<feature type="compositionally biased region" description="Low complexity" evidence="1">
    <location>
        <begin position="408"/>
        <end position="421"/>
    </location>
</feature>
<feature type="compositionally biased region" description="Polar residues" evidence="1">
    <location>
        <begin position="1235"/>
        <end position="1246"/>
    </location>
</feature>
<evidence type="ECO:0000256" key="1">
    <source>
        <dbReference type="SAM" id="MobiDB-lite"/>
    </source>
</evidence>
<dbReference type="InterPro" id="IPR056779">
    <property type="entry name" value="Csf1_C"/>
</dbReference>
<feature type="domain" description="Csf1 N-terminal" evidence="3">
    <location>
        <begin position="289"/>
        <end position="907"/>
    </location>
</feature>
<reference evidence="5" key="1">
    <citation type="submission" date="2021-03" db="EMBL/GenBank/DDBJ databases">
        <title>Comparative genomics and phylogenomic investigation of the class Geoglossomycetes provide insights into ecological specialization and systematics.</title>
        <authorList>
            <person name="Melie T."/>
            <person name="Pirro S."/>
            <person name="Miller A.N."/>
            <person name="Quandt A."/>
        </authorList>
    </citation>
    <scope>NUCLEOTIDE SEQUENCE</scope>
    <source>
        <strain evidence="5">GBOQ0MN5Z8</strain>
    </source>
</reference>
<feature type="compositionally biased region" description="Basic residues" evidence="1">
    <location>
        <begin position="604"/>
        <end position="613"/>
    </location>
</feature>
<keyword evidence="2" id="KW-0812">Transmembrane</keyword>
<keyword evidence="6" id="KW-1185">Reference proteome</keyword>
<feature type="region of interest" description="Disordered" evidence="1">
    <location>
        <begin position="408"/>
        <end position="428"/>
    </location>
</feature>
<organism evidence="5 6">
    <name type="scientific">Glutinoglossum americanum</name>
    <dbReference type="NCBI Taxonomy" id="1670608"/>
    <lineage>
        <taxon>Eukaryota</taxon>
        <taxon>Fungi</taxon>
        <taxon>Dikarya</taxon>
        <taxon>Ascomycota</taxon>
        <taxon>Pezizomycotina</taxon>
        <taxon>Geoglossomycetes</taxon>
        <taxon>Geoglossales</taxon>
        <taxon>Geoglossaceae</taxon>
        <taxon>Glutinoglossum</taxon>
    </lineage>
</organism>
<evidence type="ECO:0000259" key="3">
    <source>
        <dbReference type="Pfam" id="PF21678"/>
    </source>
</evidence>
<accession>A0A9P8I5J3</accession>
<evidence type="ECO:0000259" key="4">
    <source>
        <dbReference type="Pfam" id="PF25038"/>
    </source>
</evidence>
<feature type="compositionally biased region" description="Low complexity" evidence="1">
    <location>
        <begin position="1276"/>
        <end position="1287"/>
    </location>
</feature>
<dbReference type="GO" id="GO:0016020">
    <property type="term" value="C:membrane"/>
    <property type="evidence" value="ECO:0007669"/>
    <property type="project" value="InterPro"/>
</dbReference>
<keyword evidence="2" id="KW-1133">Transmembrane helix</keyword>
<sequence>MGSSGLTAQALKPNLQVFLIELLVCGVLTLFFLFYFNRLFATLVSYGIRAYTWHRYRVWIDIQALQISLLGGRVFFKGFRYHGDNETILVHGGYITWRYWLRKVRVAECRSERRTREHNPDGNVQVGGRNFSGGEKGGLKGPNELPCRIAVSLQGLEWFVYNRSAAYDYIRANLLSADIDDQDVGADTIGSGGAGAAVDVSLHLGEVSTEGVEAHSHSSLRHEKSDSTNRPHQINSYASDKPTKSFEGSEIPTRRADGIGAAAPSSPLTIGSSEDGNSVPGENTRMDSILLNTLPIHIECNKGAVVMGNGNTKCILVTKFEKATGEIDAGHARHVDKYKQLFNFNFSRPVVQLKPNPDYVEPQISRAVRAEKSSQDAPSIVDGSRQRRFYQIDRRKLWRKVEQLMTSSRSPEELSSTSTTRNASAHSTRPFVPLEANRWLGLSRYLDDGQQGEHDEWGPIEYATFPTVLDCPSARMSFYWDVPGLVPRPPAVRRTLPPGATEDINRGIPPEWGIDLAFQGGTIYYGPWTDRQRAHLQSIFFPRLYKDSRPARKLEPGETRVSTVFKLFVELEGQIILRIPTKEESKDWKWKGRSRTVGGIDPSKRRKEKKPKGKTNDKGAPGPGARPFGWLDFKVMANSTVSYSMDMVAGGSGYTNKLVLDLRGSELSTSVNHGMLWKSEHQTISCDLSNPLEWNGLHTWKFEVFSRGLELFPLREHIFLFTDLINDWGSGPPQNYYAFTPYRYIATLRFCGFKINLNVNDSNIVNNPSDLDDNTFIILHGSDLSGDLSIPLDKYRPTQNEIPFKVTAHKLRVSLHTPPWNTQATFLDSAKMAEVKDGTVSGRYNYYTSTSASNTDTLLLDVQGSRVSIDLYGFLIRYLMKLRENYFGENIHFKTLEEFQDLVAKRRTALSIPDAQVGHHKKTNDLDVILSIQAEEVSVLLPANLYSSKANVRLYMACLSVDLRFTNYYMDLRVTFSPLTVSLGGCEDDEATPGFDASQTQLFVDGVNLYGHRLFGLPPTEPTYVCNWDFDIGSVTGECSTDFFRALTLALRVFIFTFDDDENALHLALLNALHDVTFLRANTQQIRVWLHVEETAFLLDVGSIKAQFDDLATTNHSDLLALNIQDLTLACVDGESASRHRSQPLTAVKTHGFLQTTILLTMIQRKFGLSKRRDLQQKYVKYHDQRTGRAGFLIHRDPMDDAASEITQQAEIDRPAMPFPPMPEPLLDGRLPTHDNFSYRSEASTHSADRSVSRKSSFLSQGASSIASEGSVVKRSSSYHSAPESASNLWRHRELSMTRIANPPQTKIASGSASGQPPLRGVDPPNPEHHKIPSPPSVTFSSTFIAPYFPLLKVQPDLRDVPIFSVPTGDGDSLDQDAGQYRDLPSPEFDENVVQTSFLVNFKSGIRGYCNPETLRSVMRLLGHLQPKSPVDILDDLQLDVMSKIVGLAKGKVRSGKTIDFSVKIPCSHIRFSNLSSMKDSHASQHRNDQYDLTMAQSTINARSQLLTKGKGANEGGNQFYSIHLLLESLCLSAKDSLENGSPAVQVQVKELIFWTVSKETTTTSLNVKMIEGVVDSKSLEYIATLIYRTELLVRELAESSSRLGQAQRKRLQSLIFNLASAGKRVPDPSFLTRPSYVLRSAPDHLRLDDSWKIISRFRHMYRSLPDTMRNEFSLQCLSNSTQCPEDAQHIVISSLDQWRSWELANVRESYAIQRIYDAPEDDFHTSSPSGRPLKASLVARSLKLAAGPGPKQNEVSLDGVIVGVGSDIPETPPTDDPNQIPPGARTTTIQIHSRKIGVHFNWELCELAEEVLELYDNRERELALQPSKPSPLETGPAVGRHYHLIMSTDAGLTTIDCINLKAISLAKNLRLSLVGAESSSGSRFVSALLHADTASSGIFSHSRQLLKVKLQRPSLHLALDVQTVERGSIHAWKLAANCEDLSFELREEIVDLIGVVDLILGDEVTQILRLIRGRQTTHGQPILSTAAHQESVHKISVGFLLDAFEISFALLHSLEYVCLGTVARTSIATGQDSELVFNFDLKEHRHEVRAVNDGNSESISVLNMPFVNGRIRQATGEEQFFQIFVAIESIAFDGAAVHGLLNALRRPEVANTINDARAEILAVTKHFENTFGMPDEPQLLEALPSTPLVYDAHIIIAGLGIRESAPEADLDMSFGCIQMNAANRPPQNGPTFEFPEIHIGFQHIVFELLRSSGDGHQSCGNLAFGAQVSLSSKRNTTGNIVPAIHIKSDSLEINLFAETASTIVAVISHLQSRIKRLDFSEEVKVLRTRLRRSRPQIAISDADLGEQVSSTKTEDAVGLIYSLEMLNIQISWIVGNSTAFTYDREIEDLVLSFNRIELAIKKENAARLMIEDFQLQMVPSSRPGKRTERSLNSALLPEVVFNVAHFSTKQDRRLAFQAKGKCLDLRLTSQFILPASHLERSIATASKKFRAASATWEKSMPTQTGFERSSLFSSKKLASLLVDADFAGAVVYVQGRRIRDPQSATSASHMAKLPQQGRYGQFTQGETSTSNTTLRAPGVACKVEYTDNGKDDPSLNAEIKVDASSNVIYPTVVPLLMEMSSSVKDIVREDDQSKKPIAAKPSTQKFLDEDTLLTADPSAILGRCKLNVGLRICRQEFSLSCQPVARVAATARIEDLYITVNTVKSADHGHFFSISAAFTHFEASVQHVYSRESTGSFDIESIVLSLMNSKHVSGTSGISAILKVSPMRAQINAKQLQDFLLFRDIWVPTEIRQSSSAPIVTPSSLESPGFSVQRYQQVAAVGAFPWNATIAIAELDVQLDLGQSLGKSAFIISDFWVCLKKTSDWEQSLCLGFSKTAVSSTGRMSGFVELQDFKVRTSIQWPSREMALNQTPLIQASVSFGKLHSKTSFEYQAFLIADITSFGFMMYNVRDGPTASGDRLVASLDGDKVQVFFTTNSAAQGYALYQALLRLAQEKKTAYDLSLKEIEKFLKRKSIGNTLMTQSQELVEAKREDTAPFSLHTDVVVTLKALNVGAFPSTFFDSQLFKIEASDAEARFAVTMDGSKIHSGLSMTLGQLRISLSGVRRPDQPQTPGEVSVDDVVASATDSRGGTILQVPKVVATMQTWQTPGSSKIDYIFRSSFEGKVDVGWNYNRIQYIRTMWANHSRTLSQRLGKTLSQTTLTITGGPQPELAEDGSSKTSHEQQQEKITAFVNVPQSRYDYTALESPVIEAPQLRDMGEATPPLEWIGLHRDRLPNLTHQIVIVSLLEVAREVEDAYERILGSS</sequence>
<feature type="compositionally biased region" description="Polar residues" evidence="1">
    <location>
        <begin position="1303"/>
        <end position="1315"/>
    </location>
</feature>
<dbReference type="PANTHER" id="PTHR32085">
    <property type="entry name" value="PROTEIN CSF1"/>
    <property type="match status" value="1"/>
</dbReference>
<keyword evidence="2" id="KW-0472">Membrane</keyword>
<feature type="compositionally biased region" description="Basic and acidic residues" evidence="1">
    <location>
        <begin position="3176"/>
        <end position="3186"/>
    </location>
</feature>
<dbReference type="EMBL" id="JAGHQL010000085">
    <property type="protein sequence ID" value="KAH0539127.1"/>
    <property type="molecule type" value="Genomic_DNA"/>
</dbReference>
<dbReference type="Pfam" id="PF25038">
    <property type="entry name" value="Csf1_C"/>
    <property type="match status" value="1"/>
</dbReference>
<feature type="region of interest" description="Disordered" evidence="1">
    <location>
        <begin position="208"/>
        <end position="281"/>
    </location>
</feature>
<proteinExistence type="predicted"/>
<dbReference type="OrthoDB" id="10051416at2759"/>